<accession>A0A653D2N5</accession>
<organism evidence="1 2">
    <name type="scientific">Callosobruchus maculatus</name>
    <name type="common">Southern cowpea weevil</name>
    <name type="synonym">Pulse bruchid</name>
    <dbReference type="NCBI Taxonomy" id="64391"/>
    <lineage>
        <taxon>Eukaryota</taxon>
        <taxon>Metazoa</taxon>
        <taxon>Ecdysozoa</taxon>
        <taxon>Arthropoda</taxon>
        <taxon>Hexapoda</taxon>
        <taxon>Insecta</taxon>
        <taxon>Pterygota</taxon>
        <taxon>Neoptera</taxon>
        <taxon>Endopterygota</taxon>
        <taxon>Coleoptera</taxon>
        <taxon>Polyphaga</taxon>
        <taxon>Cucujiformia</taxon>
        <taxon>Chrysomeloidea</taxon>
        <taxon>Chrysomelidae</taxon>
        <taxon>Bruchinae</taxon>
        <taxon>Bruchini</taxon>
        <taxon>Callosobruchus</taxon>
    </lineage>
</organism>
<dbReference type="Proteomes" id="UP000410492">
    <property type="component" value="Unassembled WGS sequence"/>
</dbReference>
<gene>
    <name evidence="1" type="ORF">CALMAC_LOCUS13898</name>
</gene>
<dbReference type="EMBL" id="CAACVG010009873">
    <property type="protein sequence ID" value="VEN54419.1"/>
    <property type="molecule type" value="Genomic_DNA"/>
</dbReference>
<protein>
    <recommendedName>
        <fullName evidence="3">Endonuclease/exonuclease/phosphatase domain-containing protein</fullName>
    </recommendedName>
</protein>
<name>A0A653D2N5_CALMS</name>
<proteinExistence type="predicted"/>
<evidence type="ECO:0000313" key="1">
    <source>
        <dbReference type="EMBL" id="VEN54419.1"/>
    </source>
</evidence>
<dbReference type="AlphaFoldDB" id="A0A653D2N5"/>
<evidence type="ECO:0000313" key="2">
    <source>
        <dbReference type="Proteomes" id="UP000410492"/>
    </source>
</evidence>
<evidence type="ECO:0008006" key="3">
    <source>
        <dbReference type="Google" id="ProtNLM"/>
    </source>
</evidence>
<dbReference type="SUPFAM" id="SSF56219">
    <property type="entry name" value="DNase I-like"/>
    <property type="match status" value="1"/>
</dbReference>
<reference evidence="1 2" key="1">
    <citation type="submission" date="2019-01" db="EMBL/GenBank/DDBJ databases">
        <authorList>
            <person name="Sayadi A."/>
        </authorList>
    </citation>
    <scope>NUCLEOTIDE SEQUENCE [LARGE SCALE GENOMIC DNA]</scope>
</reference>
<sequence>MLNLLIKNENPLVICLQETRIKEGRYPFPPKNYQGYFKNRPNQEIGSGDVAIFTKNRTVVNQ</sequence>
<keyword evidence="2" id="KW-1185">Reference proteome</keyword>
<dbReference type="Gene3D" id="3.60.10.10">
    <property type="entry name" value="Endonuclease/exonuclease/phosphatase"/>
    <property type="match status" value="1"/>
</dbReference>
<dbReference type="InterPro" id="IPR036691">
    <property type="entry name" value="Endo/exonu/phosph_ase_sf"/>
</dbReference>
<dbReference type="OrthoDB" id="6771564at2759"/>